<reference evidence="2" key="2">
    <citation type="journal article" date="2021" name="Genome Biol. Evol.">
        <title>Developing a high-quality reference genome for a parasitic bivalve with doubly uniparental inheritance (Bivalvia: Unionida).</title>
        <authorList>
            <person name="Smith C.H."/>
        </authorList>
    </citation>
    <scope>NUCLEOTIDE SEQUENCE</scope>
    <source>
        <strain evidence="2">CHS0354</strain>
        <tissue evidence="2">Mantle</tissue>
    </source>
</reference>
<dbReference type="EMBL" id="JAEAOA010001611">
    <property type="protein sequence ID" value="KAK3611186.1"/>
    <property type="molecule type" value="Genomic_DNA"/>
</dbReference>
<reference evidence="2" key="3">
    <citation type="submission" date="2023-05" db="EMBL/GenBank/DDBJ databases">
        <authorList>
            <person name="Smith C.H."/>
        </authorList>
    </citation>
    <scope>NUCLEOTIDE SEQUENCE</scope>
    <source>
        <strain evidence="2">CHS0354</strain>
        <tissue evidence="2">Mantle</tissue>
    </source>
</reference>
<evidence type="ECO:0000313" key="2">
    <source>
        <dbReference type="EMBL" id="KAK3611186.1"/>
    </source>
</evidence>
<feature type="region of interest" description="Disordered" evidence="1">
    <location>
        <begin position="12"/>
        <end position="47"/>
    </location>
</feature>
<gene>
    <name evidence="2" type="ORF">CHS0354_027032</name>
</gene>
<dbReference type="AlphaFoldDB" id="A0AAE0TJ40"/>
<evidence type="ECO:0000256" key="1">
    <source>
        <dbReference type="SAM" id="MobiDB-lite"/>
    </source>
</evidence>
<reference evidence="2" key="1">
    <citation type="journal article" date="2021" name="Genome Biol. Evol.">
        <title>A High-Quality Reference Genome for a Parasitic Bivalve with Doubly Uniparental Inheritance (Bivalvia: Unionida).</title>
        <authorList>
            <person name="Smith C.H."/>
        </authorList>
    </citation>
    <scope>NUCLEOTIDE SEQUENCE</scope>
    <source>
        <strain evidence="2">CHS0354</strain>
    </source>
</reference>
<evidence type="ECO:0000313" key="3">
    <source>
        <dbReference type="Proteomes" id="UP001195483"/>
    </source>
</evidence>
<accession>A0AAE0TJ40</accession>
<organism evidence="2 3">
    <name type="scientific">Potamilus streckersoni</name>
    <dbReference type="NCBI Taxonomy" id="2493646"/>
    <lineage>
        <taxon>Eukaryota</taxon>
        <taxon>Metazoa</taxon>
        <taxon>Spiralia</taxon>
        <taxon>Lophotrochozoa</taxon>
        <taxon>Mollusca</taxon>
        <taxon>Bivalvia</taxon>
        <taxon>Autobranchia</taxon>
        <taxon>Heteroconchia</taxon>
        <taxon>Palaeoheterodonta</taxon>
        <taxon>Unionida</taxon>
        <taxon>Unionoidea</taxon>
        <taxon>Unionidae</taxon>
        <taxon>Ambleminae</taxon>
        <taxon>Lampsilini</taxon>
        <taxon>Potamilus</taxon>
    </lineage>
</organism>
<comment type="caution">
    <text evidence="2">The sequence shown here is derived from an EMBL/GenBank/DDBJ whole genome shotgun (WGS) entry which is preliminary data.</text>
</comment>
<proteinExistence type="predicted"/>
<keyword evidence="3" id="KW-1185">Reference proteome</keyword>
<name>A0AAE0TJ40_9BIVA</name>
<protein>
    <submittedName>
        <fullName evidence="2">Uncharacterized protein</fullName>
    </submittedName>
</protein>
<sequence length="254" mass="28361">MSSLLSFFKPLPKAETFIPPPPPKCSKPTNKRQKIGPGLSRKDKGEARHMSVAAVAEITNEKDHAELHKSNIDAVGNAIIRQDTTETEPIVPEKFPEPAVDKLDYSKDVRDVSQFSGMLIDKVRMREVHTGGTGSDKRHLTCVLICLVSGDLLPHMIIFKGKINLKNLKIPKGVVKVQLEAWMDEHLRESGEEATKTMPAPSNQQMIDWIFEACEDMKKKKDMISSNFKVTGVSIAIFGREDHCINSDNEAPFK</sequence>
<dbReference type="Proteomes" id="UP001195483">
    <property type="component" value="Unassembled WGS sequence"/>
</dbReference>